<evidence type="ECO:0000313" key="4">
    <source>
        <dbReference type="Proteomes" id="UP000554482"/>
    </source>
</evidence>
<dbReference type="Proteomes" id="UP000554482">
    <property type="component" value="Unassembled WGS sequence"/>
</dbReference>
<accession>A0A7J6W4P8</accession>
<reference evidence="3 4" key="1">
    <citation type="submission" date="2020-06" db="EMBL/GenBank/DDBJ databases">
        <title>Transcriptomic and genomic resources for Thalictrum thalictroides and T. hernandezii: Facilitating candidate gene discovery in an emerging model plant lineage.</title>
        <authorList>
            <person name="Arias T."/>
            <person name="Riano-Pachon D.M."/>
            <person name="Di Stilio V.S."/>
        </authorList>
    </citation>
    <scope>NUCLEOTIDE SEQUENCE [LARGE SCALE GENOMIC DNA]</scope>
    <source>
        <strain evidence="4">cv. WT478/WT964</strain>
        <tissue evidence="3">Leaves</tissue>
    </source>
</reference>
<feature type="transmembrane region" description="Helical" evidence="2">
    <location>
        <begin position="108"/>
        <end position="125"/>
    </location>
</feature>
<dbReference type="EMBL" id="JABWDY010021965">
    <property type="protein sequence ID" value="KAF5192043.1"/>
    <property type="molecule type" value="Genomic_DNA"/>
</dbReference>
<name>A0A7J6W4P8_THATH</name>
<organism evidence="3 4">
    <name type="scientific">Thalictrum thalictroides</name>
    <name type="common">Rue-anemone</name>
    <name type="synonym">Anemone thalictroides</name>
    <dbReference type="NCBI Taxonomy" id="46969"/>
    <lineage>
        <taxon>Eukaryota</taxon>
        <taxon>Viridiplantae</taxon>
        <taxon>Streptophyta</taxon>
        <taxon>Embryophyta</taxon>
        <taxon>Tracheophyta</taxon>
        <taxon>Spermatophyta</taxon>
        <taxon>Magnoliopsida</taxon>
        <taxon>Ranunculales</taxon>
        <taxon>Ranunculaceae</taxon>
        <taxon>Thalictroideae</taxon>
        <taxon>Thalictrum</taxon>
    </lineage>
</organism>
<feature type="region of interest" description="Disordered" evidence="1">
    <location>
        <begin position="1"/>
        <end position="51"/>
    </location>
</feature>
<evidence type="ECO:0000256" key="1">
    <source>
        <dbReference type="SAM" id="MobiDB-lite"/>
    </source>
</evidence>
<sequence>IHQYMLTKAHPVPQLGAQQTSDEQATNQEVDAVVPQDGDDIVAGDEQPNPEADDRIVADVREVHVNANAGPLRVSFSAELSVSRHVPATGPSEQVQEVRVLQRSDDRLFTWAAVGLTLAIVVLLLKKFLRSSGVDVASIGGFK</sequence>
<keyword evidence="2" id="KW-1133">Transmembrane helix</keyword>
<keyword evidence="4" id="KW-1185">Reference proteome</keyword>
<comment type="caution">
    <text evidence="3">The sequence shown here is derived from an EMBL/GenBank/DDBJ whole genome shotgun (WGS) entry which is preliminary data.</text>
</comment>
<dbReference type="OrthoDB" id="1738018at2759"/>
<feature type="non-terminal residue" evidence="3">
    <location>
        <position position="1"/>
    </location>
</feature>
<protein>
    <submittedName>
        <fullName evidence="3">Uncharacterized protein</fullName>
    </submittedName>
</protein>
<proteinExistence type="predicted"/>
<gene>
    <name evidence="3" type="ORF">FRX31_018370</name>
</gene>
<keyword evidence="2" id="KW-0472">Membrane</keyword>
<feature type="compositionally biased region" description="Polar residues" evidence="1">
    <location>
        <begin position="16"/>
        <end position="29"/>
    </location>
</feature>
<evidence type="ECO:0000256" key="2">
    <source>
        <dbReference type="SAM" id="Phobius"/>
    </source>
</evidence>
<dbReference type="AlphaFoldDB" id="A0A7J6W4P8"/>
<keyword evidence="2" id="KW-0812">Transmembrane</keyword>
<evidence type="ECO:0000313" key="3">
    <source>
        <dbReference type="EMBL" id="KAF5192043.1"/>
    </source>
</evidence>